<dbReference type="Proteomes" id="UP000029383">
    <property type="component" value="Unassembled WGS sequence"/>
</dbReference>
<keyword evidence="2" id="KW-1185">Reference proteome</keyword>
<protein>
    <submittedName>
        <fullName evidence="1">Uncharacterized protein</fullName>
    </submittedName>
</protein>
<sequence length="71" mass="8113">MSITLGRQINKQHIPLRPSFENHFKSKTSADTAAITPMKVDFDAEVIFPRCGQCANPTPHEKDKMPYLIYH</sequence>
<organism evidence="1 2">
    <name type="scientific">Marine Group I thaumarchaeote SCGC RSA3</name>
    <dbReference type="NCBI Taxonomy" id="1503183"/>
    <lineage>
        <taxon>Archaea</taxon>
        <taxon>Nitrososphaerota</taxon>
        <taxon>Marine Group I</taxon>
    </lineage>
</organism>
<dbReference type="EMBL" id="JOTD01000100">
    <property type="protein sequence ID" value="KFM15694.1"/>
    <property type="molecule type" value="Genomic_DNA"/>
</dbReference>
<accession>A0A087RQE0</accession>
<reference evidence="1 2" key="1">
    <citation type="submission" date="2014-06" db="EMBL/GenBank/DDBJ databases">
        <authorList>
            <person name="Ngugi D.K."/>
            <person name="Blom J."/>
            <person name="Alam I."/>
            <person name="Rashid M."/>
            <person name="Baalawi W."/>
            <person name="Zhang G."/>
            <person name="Hikmawan T."/>
            <person name="Guan Y."/>
            <person name="Antunes A."/>
            <person name="Siam R."/>
            <person name="El-Dorry H."/>
            <person name="Bajic V."/>
            <person name="Stingl U."/>
        </authorList>
    </citation>
    <scope>NUCLEOTIDE SEQUENCE [LARGE SCALE GENOMIC DNA]</scope>
    <source>
        <strain evidence="1">SCGC RSA3</strain>
    </source>
</reference>
<comment type="caution">
    <text evidence="1">The sequence shown here is derived from an EMBL/GenBank/DDBJ whole genome shotgun (WGS) entry which is preliminary data.</text>
</comment>
<proteinExistence type="predicted"/>
<gene>
    <name evidence="1" type="ORF">SCCGRSA3_02612</name>
</gene>
<dbReference type="AlphaFoldDB" id="A0A087RQE0"/>
<evidence type="ECO:0000313" key="1">
    <source>
        <dbReference type="EMBL" id="KFM15694.1"/>
    </source>
</evidence>
<name>A0A087RQE0_9ARCH</name>
<evidence type="ECO:0000313" key="2">
    <source>
        <dbReference type="Proteomes" id="UP000029383"/>
    </source>
</evidence>